<comment type="caution">
    <text evidence="4">The sequence shown here is derived from an EMBL/GenBank/DDBJ whole genome shotgun (WGS) entry which is preliminary data.</text>
</comment>
<proteinExistence type="predicted"/>
<evidence type="ECO:0000259" key="3">
    <source>
        <dbReference type="PROSITE" id="PS51186"/>
    </source>
</evidence>
<protein>
    <submittedName>
        <fullName evidence="4">GNAT family N-acetyltransferase</fullName>
    </submittedName>
</protein>
<dbReference type="SUPFAM" id="SSF55729">
    <property type="entry name" value="Acyl-CoA N-acyltransferases (Nat)"/>
    <property type="match status" value="1"/>
</dbReference>
<dbReference type="EMBL" id="PIPF01000007">
    <property type="protein sequence ID" value="RWU83564.1"/>
    <property type="molecule type" value="Genomic_DNA"/>
</dbReference>
<dbReference type="OrthoDB" id="5145866at2"/>
<gene>
    <name evidence="4" type="ORF">CWN80_07235</name>
</gene>
<evidence type="ECO:0000256" key="1">
    <source>
        <dbReference type="ARBA" id="ARBA00022679"/>
    </source>
</evidence>
<dbReference type="InterPro" id="IPR016181">
    <property type="entry name" value="Acyl_CoA_acyltransferase"/>
</dbReference>
<evidence type="ECO:0000313" key="4">
    <source>
        <dbReference type="EMBL" id="RWU83564.1"/>
    </source>
</evidence>
<keyword evidence="1 4" id="KW-0808">Transferase</keyword>
<feature type="domain" description="N-acetyltransferase" evidence="3">
    <location>
        <begin position="27"/>
        <end position="178"/>
    </location>
</feature>
<evidence type="ECO:0000256" key="2">
    <source>
        <dbReference type="ARBA" id="ARBA00023315"/>
    </source>
</evidence>
<accession>A0A444B5C6</accession>
<dbReference type="Pfam" id="PF00583">
    <property type="entry name" value="Acetyltransf_1"/>
    <property type="match status" value="1"/>
</dbReference>
<evidence type="ECO:0000313" key="5">
    <source>
        <dbReference type="Proteomes" id="UP000288711"/>
    </source>
</evidence>
<dbReference type="InterPro" id="IPR050832">
    <property type="entry name" value="Bact_Acetyltransf"/>
</dbReference>
<dbReference type="PANTHER" id="PTHR43877">
    <property type="entry name" value="AMINOALKYLPHOSPHONATE N-ACETYLTRANSFERASE-RELATED-RELATED"/>
    <property type="match status" value="1"/>
</dbReference>
<organism evidence="4 5">
    <name type="scientific">Janibacter hoylei PVAS-1</name>
    <dbReference type="NCBI Taxonomy" id="1210046"/>
    <lineage>
        <taxon>Bacteria</taxon>
        <taxon>Bacillati</taxon>
        <taxon>Actinomycetota</taxon>
        <taxon>Actinomycetes</taxon>
        <taxon>Micrococcales</taxon>
        <taxon>Intrasporangiaceae</taxon>
        <taxon>Janibacter</taxon>
    </lineage>
</organism>
<dbReference type="GO" id="GO:0016747">
    <property type="term" value="F:acyltransferase activity, transferring groups other than amino-acyl groups"/>
    <property type="evidence" value="ECO:0007669"/>
    <property type="project" value="InterPro"/>
</dbReference>
<reference evidence="4 5" key="1">
    <citation type="journal article" date="2009" name="Int. J. Syst. Evol. Microbiol.">
        <title>Janibacter hoylei sp. nov., Bacillus isronensis sp. nov. and Bacillus aryabhattai sp. nov., isolated from cryotubes used for collecting air from the upper atmosphere.</title>
        <authorList>
            <person name="Shivaji S."/>
            <person name="Chaturvedi P."/>
            <person name="Begum Z."/>
            <person name="Pindi P.K."/>
            <person name="Manorama R."/>
            <person name="Padmanaban D.A."/>
            <person name="Shouche Y.S."/>
            <person name="Pawar S."/>
            <person name="Vaishampayan P."/>
            <person name="Dutt C.B."/>
            <person name="Datta G.N."/>
            <person name="Manchanda R.K."/>
            <person name="Rao U.R."/>
            <person name="Bhargava P.M."/>
            <person name="Narlikar J.V."/>
        </authorList>
    </citation>
    <scope>NUCLEOTIDE SEQUENCE [LARGE SCALE GENOMIC DNA]</scope>
    <source>
        <strain evidence="4 5">PVAS-1</strain>
    </source>
</reference>
<sequence length="178" mass="20192">MWGLVVISLGKCGRWGRSLARLRGMTTRIRPIERDDALSLAALRLQQDREVGRATRPGFLTDYADALLADFDGYRGWIAEEHDGRPVGCVLAHRVRKLPTLGHVGRPEWWYVQQVFVSTDRRREGVGRRLLHAVQEAATAERVRWVRLNSSDAGRPLFDAVGFTGPVDRLREWVPPKA</sequence>
<dbReference type="Proteomes" id="UP000288711">
    <property type="component" value="Unassembled WGS sequence"/>
</dbReference>
<keyword evidence="5" id="KW-1185">Reference proteome</keyword>
<dbReference type="CDD" id="cd04301">
    <property type="entry name" value="NAT_SF"/>
    <property type="match status" value="1"/>
</dbReference>
<name>A0A444B5C6_9MICO</name>
<dbReference type="Gene3D" id="3.40.630.30">
    <property type="match status" value="1"/>
</dbReference>
<dbReference type="InterPro" id="IPR000182">
    <property type="entry name" value="GNAT_dom"/>
</dbReference>
<keyword evidence="2" id="KW-0012">Acyltransferase</keyword>
<dbReference type="PROSITE" id="PS51186">
    <property type="entry name" value="GNAT"/>
    <property type="match status" value="1"/>
</dbReference>
<dbReference type="AlphaFoldDB" id="A0A444B5C6"/>